<keyword evidence="2 8" id="KW-0812">Transmembrane</keyword>
<evidence type="ECO:0000256" key="4">
    <source>
        <dbReference type="ARBA" id="ARBA00023136"/>
    </source>
</evidence>
<comment type="similarity">
    <text evidence="5">Belongs to the laat-1 family.</text>
</comment>
<feature type="transmembrane region" description="Helical" evidence="8">
    <location>
        <begin position="72"/>
        <end position="90"/>
    </location>
</feature>
<protein>
    <submittedName>
        <fullName evidence="9">Putative vacuolar amino acid transporter YPQ2</fullName>
    </submittedName>
</protein>
<dbReference type="SMART" id="SM00679">
    <property type="entry name" value="CTNS"/>
    <property type="match status" value="2"/>
</dbReference>
<dbReference type="FunCoup" id="A0A1E5RAE9">
    <property type="interactions" value="10"/>
</dbReference>
<feature type="compositionally biased region" description="Basic residues" evidence="7">
    <location>
        <begin position="149"/>
        <end position="158"/>
    </location>
</feature>
<feature type="region of interest" description="Disordered" evidence="7">
    <location>
        <begin position="333"/>
        <end position="369"/>
    </location>
</feature>
<keyword evidence="3 8" id="KW-1133">Transmembrane helix</keyword>
<dbReference type="InParanoid" id="A0A1E5RAE9"/>
<dbReference type="OrthoDB" id="8048523at2759"/>
<reference evidence="10" key="1">
    <citation type="journal article" date="2016" name="Genome Announc.">
        <title>Genome sequences of three species of Hanseniaspora isolated from spontaneous wine fermentations.</title>
        <authorList>
            <person name="Sternes P.R."/>
            <person name="Lee D."/>
            <person name="Kutyna D.R."/>
            <person name="Borneman A.R."/>
        </authorList>
    </citation>
    <scope>NUCLEOTIDE SEQUENCE [LARGE SCALE GENOMIC DNA]</scope>
    <source>
        <strain evidence="10">AWRI3579</strain>
    </source>
</reference>
<dbReference type="FunFam" id="1.20.1280.290:FF:000009">
    <property type="entry name" value="PQ loop repeat family protein"/>
    <property type="match status" value="1"/>
</dbReference>
<gene>
    <name evidence="9" type="ORF">AWRI3579_g2562</name>
</gene>
<evidence type="ECO:0000313" key="10">
    <source>
        <dbReference type="Proteomes" id="UP000095728"/>
    </source>
</evidence>
<feature type="transmembrane region" description="Helical" evidence="8">
    <location>
        <begin position="262"/>
        <end position="286"/>
    </location>
</feature>
<evidence type="ECO:0000256" key="2">
    <source>
        <dbReference type="ARBA" id="ARBA00022692"/>
    </source>
</evidence>
<evidence type="ECO:0000256" key="6">
    <source>
        <dbReference type="ARBA" id="ARBA00050768"/>
    </source>
</evidence>
<dbReference type="STRING" id="56408.A0A1E5RAE9"/>
<keyword evidence="4 8" id="KW-0472">Membrane</keyword>
<dbReference type="GO" id="GO:0015174">
    <property type="term" value="F:basic amino acid transmembrane transporter activity"/>
    <property type="evidence" value="ECO:0007669"/>
    <property type="project" value="TreeGrafter"/>
</dbReference>
<comment type="catalytic activity">
    <reaction evidence="6">
        <text>L-histidine(out) + L-arginine(in) = L-histidine(in) + L-arginine(out)</text>
        <dbReference type="Rhea" id="RHEA:71063"/>
        <dbReference type="ChEBI" id="CHEBI:32682"/>
        <dbReference type="ChEBI" id="CHEBI:57595"/>
    </reaction>
</comment>
<comment type="subcellular location">
    <subcellularLocation>
        <location evidence="1">Membrane</location>
        <topology evidence="1">Multi-pass membrane protein</topology>
    </subcellularLocation>
</comment>
<evidence type="ECO:0000313" key="9">
    <source>
        <dbReference type="EMBL" id="OEJ83874.1"/>
    </source>
</evidence>
<dbReference type="InterPro" id="IPR051415">
    <property type="entry name" value="LAAT-1"/>
</dbReference>
<comment type="caution">
    <text evidence="9">The sequence shown here is derived from an EMBL/GenBank/DDBJ whole genome shotgun (WGS) entry which is preliminary data.</text>
</comment>
<dbReference type="PANTHER" id="PTHR16201:SF34">
    <property type="entry name" value="LYSOSOMAL AMINO ACID TRANSPORTER 1"/>
    <property type="match status" value="1"/>
</dbReference>
<sequence>MDSFLNIMNSTLNSTLPNIPPPNQIGVCPESSVFNVISTTAGSLAFISSMIAQFPQLIETYRDKTVEGVSNLLLLSWLGGDITSIIGAILTNQLPFQIVLAIYFLSNDLIICAQYYYYGIYHGNRLATAGHQHLDPSSVATKHSHLHHSHLHHHHHHHENNENSVTTRVSGPAQTPRKSILAGVLSFFSLSRAMPITSSMLQSSSAIVLASSTNNQLSALGMDAQTIGTFCSWIGALFYFCSRIPQLLKNYHRKSTDGVSPLLFYCTIFHNCSYGISIFTSCQFVYNEDKWGFVKNEAPFLLGSVGTLLFDFIYLYQHFVLYNEDTKLRRQLSRQGNRTPSFSGQSHGHIQSSDSDNANENSPLLISSS</sequence>
<evidence type="ECO:0000256" key="3">
    <source>
        <dbReference type="ARBA" id="ARBA00022989"/>
    </source>
</evidence>
<evidence type="ECO:0000256" key="1">
    <source>
        <dbReference type="ARBA" id="ARBA00004141"/>
    </source>
</evidence>
<dbReference type="InterPro" id="IPR006603">
    <property type="entry name" value="PQ-loop_rpt"/>
</dbReference>
<dbReference type="Gene3D" id="1.20.1280.290">
    <property type="match status" value="2"/>
</dbReference>
<evidence type="ECO:0000256" key="5">
    <source>
        <dbReference type="ARBA" id="ARBA00038039"/>
    </source>
</evidence>
<name>A0A1E5RAE9_9ASCO</name>
<dbReference type="GO" id="GO:0000329">
    <property type="term" value="C:fungal-type vacuole membrane"/>
    <property type="evidence" value="ECO:0007669"/>
    <property type="project" value="TreeGrafter"/>
</dbReference>
<dbReference type="Proteomes" id="UP000095728">
    <property type="component" value="Unassembled WGS sequence"/>
</dbReference>
<evidence type="ECO:0000256" key="7">
    <source>
        <dbReference type="SAM" id="MobiDB-lite"/>
    </source>
</evidence>
<proteinExistence type="inferred from homology"/>
<feature type="compositionally biased region" description="Polar residues" evidence="7">
    <location>
        <begin position="162"/>
        <end position="173"/>
    </location>
</feature>
<dbReference type="EMBL" id="LPNM01000008">
    <property type="protein sequence ID" value="OEJ83874.1"/>
    <property type="molecule type" value="Genomic_DNA"/>
</dbReference>
<feature type="region of interest" description="Disordered" evidence="7">
    <location>
        <begin position="149"/>
        <end position="173"/>
    </location>
</feature>
<dbReference type="AlphaFoldDB" id="A0A1E5RAE9"/>
<organism evidence="9 10">
    <name type="scientific">Hanseniaspora osmophila</name>
    <dbReference type="NCBI Taxonomy" id="56408"/>
    <lineage>
        <taxon>Eukaryota</taxon>
        <taxon>Fungi</taxon>
        <taxon>Dikarya</taxon>
        <taxon>Ascomycota</taxon>
        <taxon>Saccharomycotina</taxon>
        <taxon>Saccharomycetes</taxon>
        <taxon>Saccharomycodales</taxon>
        <taxon>Saccharomycodaceae</taxon>
        <taxon>Hanseniaspora</taxon>
    </lineage>
</organism>
<dbReference type="GO" id="GO:0034488">
    <property type="term" value="P:basic amino acid transmembrane export from vacuole"/>
    <property type="evidence" value="ECO:0007669"/>
    <property type="project" value="TreeGrafter"/>
</dbReference>
<accession>A0A1E5RAE9</accession>
<feature type="transmembrane region" description="Helical" evidence="8">
    <location>
        <begin position="298"/>
        <end position="322"/>
    </location>
</feature>
<feature type="transmembrane region" description="Helical" evidence="8">
    <location>
        <begin position="96"/>
        <end position="118"/>
    </location>
</feature>
<keyword evidence="10" id="KW-1185">Reference proteome</keyword>
<dbReference type="Pfam" id="PF04193">
    <property type="entry name" value="PQ-loop"/>
    <property type="match status" value="2"/>
</dbReference>
<dbReference type="PANTHER" id="PTHR16201">
    <property type="entry name" value="SEVEN TRANSMEMBRANE PROTEIN 1-RELATED"/>
    <property type="match status" value="1"/>
</dbReference>
<evidence type="ECO:0000256" key="8">
    <source>
        <dbReference type="SAM" id="Phobius"/>
    </source>
</evidence>